<reference evidence="5" key="3">
    <citation type="submission" date="2021-01" db="EMBL/GenBank/DDBJ databases">
        <authorList>
            <consortium name="Genoscope - CEA"/>
            <person name="William W."/>
        </authorList>
    </citation>
    <scope>NUCLEOTIDE SEQUENCE</scope>
</reference>
<dbReference type="SUPFAM" id="SSF50998">
    <property type="entry name" value="Quinoprotein alcohol dehydrogenase-like"/>
    <property type="match status" value="1"/>
</dbReference>
<evidence type="ECO:0000313" key="5">
    <source>
        <dbReference type="EMBL" id="CAF2085015.1"/>
    </source>
</evidence>
<feature type="repeat" description="WD" evidence="3">
    <location>
        <begin position="120"/>
        <end position="153"/>
    </location>
</feature>
<evidence type="ECO:0000256" key="1">
    <source>
        <dbReference type="ARBA" id="ARBA00022574"/>
    </source>
</evidence>
<evidence type="ECO:0000256" key="3">
    <source>
        <dbReference type="PROSITE-ProRule" id="PRU00221"/>
    </source>
</evidence>
<dbReference type="STRING" id="3708.A0A078F0X8"/>
<dbReference type="AlphaFoldDB" id="A0A078F0X8"/>
<dbReference type="Pfam" id="PF00400">
    <property type="entry name" value="WD40"/>
    <property type="match status" value="1"/>
</dbReference>
<keyword evidence="2" id="KW-0677">Repeat</keyword>
<dbReference type="Gramene" id="CDY08115">
    <property type="protein sequence ID" value="CDY08115"/>
    <property type="gene ID" value="GSBRNA2T00125394001"/>
</dbReference>
<dbReference type="OMA" id="RTFYEHI"/>
<dbReference type="EMBL" id="HG994360">
    <property type="protein sequence ID" value="CAF2085015.1"/>
    <property type="molecule type" value="Genomic_DNA"/>
</dbReference>
<evidence type="ECO:0000256" key="4">
    <source>
        <dbReference type="SAM" id="Coils"/>
    </source>
</evidence>
<dbReference type="GO" id="GO:0006261">
    <property type="term" value="P:DNA-templated DNA replication"/>
    <property type="evidence" value="ECO:0000318"/>
    <property type="project" value="GO_Central"/>
</dbReference>
<dbReference type="PANTHER" id="PTHR18763:SF0">
    <property type="entry name" value="WD REPEAT-CONTAINING PROTEIN 18"/>
    <property type="match status" value="1"/>
</dbReference>
<dbReference type="InterPro" id="IPR045227">
    <property type="entry name" value="WDR18/Ipi3/RID3"/>
</dbReference>
<evidence type="ECO:0000313" key="6">
    <source>
        <dbReference type="EMBL" id="CDY08115.1"/>
    </source>
</evidence>
<dbReference type="PROSITE" id="PS50082">
    <property type="entry name" value="WD_REPEATS_2"/>
    <property type="match status" value="1"/>
</dbReference>
<dbReference type="Proteomes" id="UP000028999">
    <property type="component" value="Unassembled WGS sequence"/>
</dbReference>
<keyword evidence="1 3" id="KW-0853">WD repeat</keyword>
<dbReference type="PROSITE" id="PS50294">
    <property type="entry name" value="WD_REPEATS_REGION"/>
    <property type="match status" value="1"/>
</dbReference>
<proteinExistence type="predicted"/>
<dbReference type="GO" id="GO:0006364">
    <property type="term" value="P:rRNA processing"/>
    <property type="evidence" value="ECO:0000318"/>
    <property type="project" value="GO_Central"/>
</dbReference>
<protein>
    <submittedName>
        <fullName evidence="5">(rape) hypothetical protein</fullName>
    </submittedName>
    <submittedName>
        <fullName evidence="6">BnaA06g16110D protein</fullName>
    </submittedName>
</protein>
<dbReference type="PaxDb" id="3708-A0A078F0X8"/>
<dbReference type="InterPro" id="IPR015943">
    <property type="entry name" value="WD40/YVTN_repeat-like_dom_sf"/>
</dbReference>
<sequence>METTTVIASSSFDCGIGSWDLKTGNEQLRFKQCASPAHGLTAVGEKFLAASQLRNASGSSGSVFFWSWNKCSLKWKVKSFPVESITALTSNSEGTYMVGGGASGDIFIWEVATGKLLKKWHAHYVSVTCLVFSGDHSLLVSGSQDGSVRVWSLIRLFDDQQRQHQERTFYEHIFDEHTMAVNDIVIDYGGCNPLIVSASMHLHWTLAALLSWFSIRPKQSYYLLSILRRRKPFDFWIRRWCYLRLDPRSRQPVRTFTFGHGKGPVNNIPGKEMFLRYLLLWKNTKEKEMMIPRMQQGSAATEIEMERLKLEYKKSIQMNDQWQKNYENLLQVVMEEELNGGSN</sequence>
<dbReference type="SMART" id="SM00320">
    <property type="entry name" value="WD40"/>
    <property type="match status" value="2"/>
</dbReference>
<dbReference type="GO" id="GO:0005656">
    <property type="term" value="C:nuclear pre-replicative complex"/>
    <property type="evidence" value="ECO:0000318"/>
    <property type="project" value="GO_Central"/>
</dbReference>
<dbReference type="EMBL" id="LK031983">
    <property type="protein sequence ID" value="CDY08115.1"/>
    <property type="molecule type" value="Genomic_DNA"/>
</dbReference>
<organism evidence="6 7">
    <name type="scientific">Brassica napus</name>
    <name type="common">Rape</name>
    <dbReference type="NCBI Taxonomy" id="3708"/>
    <lineage>
        <taxon>Eukaryota</taxon>
        <taxon>Viridiplantae</taxon>
        <taxon>Streptophyta</taxon>
        <taxon>Embryophyta</taxon>
        <taxon>Tracheophyta</taxon>
        <taxon>Spermatophyta</taxon>
        <taxon>Magnoliopsida</taxon>
        <taxon>eudicotyledons</taxon>
        <taxon>Gunneridae</taxon>
        <taxon>Pentapetalae</taxon>
        <taxon>rosids</taxon>
        <taxon>malvids</taxon>
        <taxon>Brassicales</taxon>
        <taxon>Brassicaceae</taxon>
        <taxon>Brassiceae</taxon>
        <taxon>Brassica</taxon>
    </lineage>
</organism>
<dbReference type="Gene3D" id="2.130.10.10">
    <property type="entry name" value="YVTN repeat-like/Quinoprotein amine dehydrogenase"/>
    <property type="match status" value="1"/>
</dbReference>
<accession>A0A078F0X8</accession>
<evidence type="ECO:0000256" key="2">
    <source>
        <dbReference type="ARBA" id="ARBA00022737"/>
    </source>
</evidence>
<dbReference type="InterPro" id="IPR011047">
    <property type="entry name" value="Quinoprotein_ADH-like_sf"/>
</dbReference>
<feature type="coiled-coil region" evidence="4">
    <location>
        <begin position="305"/>
        <end position="339"/>
    </location>
</feature>
<dbReference type="InterPro" id="IPR001680">
    <property type="entry name" value="WD40_rpt"/>
</dbReference>
<dbReference type="Proteomes" id="UP001295469">
    <property type="component" value="Chromosome A06"/>
</dbReference>
<keyword evidence="4" id="KW-0175">Coiled coil</keyword>
<name>A0A078F0X8_BRANA</name>
<keyword evidence="7" id="KW-1185">Reference proteome</keyword>
<reference evidence="6" key="2">
    <citation type="submission" date="2014-06" db="EMBL/GenBank/DDBJ databases">
        <authorList>
            <person name="Genoscope - CEA"/>
        </authorList>
    </citation>
    <scope>NUCLEOTIDE SEQUENCE</scope>
</reference>
<reference evidence="6 7" key="1">
    <citation type="journal article" date="2014" name="Science">
        <title>Plant genetics. Early allopolyploid evolution in the post-Neolithic Brassica napus oilseed genome.</title>
        <authorList>
            <person name="Chalhoub B."/>
            <person name="Denoeud F."/>
            <person name="Liu S."/>
            <person name="Parkin I.A."/>
            <person name="Tang H."/>
            <person name="Wang X."/>
            <person name="Chiquet J."/>
            <person name="Belcram H."/>
            <person name="Tong C."/>
            <person name="Samans B."/>
            <person name="Correa M."/>
            <person name="Da Silva C."/>
            <person name="Just J."/>
            <person name="Falentin C."/>
            <person name="Koh C.S."/>
            <person name="Le Clainche I."/>
            <person name="Bernard M."/>
            <person name="Bento P."/>
            <person name="Noel B."/>
            <person name="Labadie K."/>
            <person name="Alberti A."/>
            <person name="Charles M."/>
            <person name="Arnaud D."/>
            <person name="Guo H."/>
            <person name="Daviaud C."/>
            <person name="Alamery S."/>
            <person name="Jabbari K."/>
            <person name="Zhao M."/>
            <person name="Edger P.P."/>
            <person name="Chelaifa H."/>
            <person name="Tack D."/>
            <person name="Lassalle G."/>
            <person name="Mestiri I."/>
            <person name="Schnel N."/>
            <person name="Le Paslier M.C."/>
            <person name="Fan G."/>
            <person name="Renault V."/>
            <person name="Bayer P.E."/>
            <person name="Golicz A.A."/>
            <person name="Manoli S."/>
            <person name="Lee T.H."/>
            <person name="Thi V.H."/>
            <person name="Chalabi S."/>
            <person name="Hu Q."/>
            <person name="Fan C."/>
            <person name="Tollenaere R."/>
            <person name="Lu Y."/>
            <person name="Battail C."/>
            <person name="Shen J."/>
            <person name="Sidebottom C.H."/>
            <person name="Wang X."/>
            <person name="Canaguier A."/>
            <person name="Chauveau A."/>
            <person name="Berard A."/>
            <person name="Deniot G."/>
            <person name="Guan M."/>
            <person name="Liu Z."/>
            <person name="Sun F."/>
            <person name="Lim Y.P."/>
            <person name="Lyons E."/>
            <person name="Town C.D."/>
            <person name="Bancroft I."/>
            <person name="Wang X."/>
            <person name="Meng J."/>
            <person name="Ma J."/>
            <person name="Pires J.C."/>
            <person name="King G.J."/>
            <person name="Brunel D."/>
            <person name="Delourme R."/>
            <person name="Renard M."/>
            <person name="Aury J.M."/>
            <person name="Adams K.L."/>
            <person name="Batley J."/>
            <person name="Snowdon R.J."/>
            <person name="Tost J."/>
            <person name="Edwards D."/>
            <person name="Zhou Y."/>
            <person name="Hua W."/>
            <person name="Sharpe A.G."/>
            <person name="Paterson A.H."/>
            <person name="Guan C."/>
            <person name="Wincker P."/>
        </authorList>
    </citation>
    <scope>NUCLEOTIDE SEQUENCE [LARGE SCALE GENOMIC DNA]</scope>
    <source>
        <strain evidence="7">cv. Darmor-bzh</strain>
    </source>
</reference>
<evidence type="ECO:0000313" key="7">
    <source>
        <dbReference type="Proteomes" id="UP000028999"/>
    </source>
</evidence>
<dbReference type="PANTHER" id="PTHR18763">
    <property type="entry name" value="WD-REPEAT PROTEIN 18"/>
    <property type="match status" value="1"/>
</dbReference>
<dbReference type="GO" id="GO:0120330">
    <property type="term" value="C:rixosome complex"/>
    <property type="evidence" value="ECO:0000318"/>
    <property type="project" value="GO_Central"/>
</dbReference>
<gene>
    <name evidence="6" type="primary">BnaA06g16110D</name>
    <name evidence="5" type="ORF">DARMORV10_A06P18570.1</name>
    <name evidence="6" type="ORF">GSBRNA2T00125394001</name>
</gene>